<dbReference type="EMBL" id="GL832992">
    <property type="protein sequence ID" value="EGD80343.1"/>
    <property type="molecule type" value="Genomic_DNA"/>
</dbReference>
<gene>
    <name evidence="2" type="ORF">PTSG_10596</name>
</gene>
<organism evidence="3">
    <name type="scientific">Salpingoeca rosetta (strain ATCC 50818 / BSB-021)</name>
    <dbReference type="NCBI Taxonomy" id="946362"/>
    <lineage>
        <taxon>Eukaryota</taxon>
        <taxon>Choanoflagellata</taxon>
        <taxon>Craspedida</taxon>
        <taxon>Salpingoecidae</taxon>
        <taxon>Salpingoeca</taxon>
    </lineage>
</organism>
<dbReference type="GeneID" id="16068659"/>
<evidence type="ECO:0000256" key="1">
    <source>
        <dbReference type="SAM" id="MobiDB-lite"/>
    </source>
</evidence>
<dbReference type="KEGG" id="sre:PTSG_10596"/>
<proteinExistence type="predicted"/>
<name>F2URT8_SALR5</name>
<sequence>MMSGLAPMLELRRRVPRSHAPQPTHLGARGANDGSDHGDDGHNADHDHDDGDGHDHYYDDDDDFADDFYGEGYGQYGDYIDDDDDDDDDDYDDDDSDAAVGGGHRRVVAVTPPTAIGGSGQRDHPAEVQTSTMSEDEAGDDHTRATGGAATRRATQRRLR</sequence>
<feature type="compositionally biased region" description="Basic and acidic residues" evidence="1">
    <location>
        <begin position="34"/>
        <end position="57"/>
    </location>
</feature>
<dbReference type="RefSeq" id="XP_004988133.1">
    <property type="nucleotide sequence ID" value="XM_004988076.1"/>
</dbReference>
<evidence type="ECO:0000313" key="2">
    <source>
        <dbReference type="EMBL" id="EGD80343.1"/>
    </source>
</evidence>
<dbReference type="AlphaFoldDB" id="F2URT8"/>
<keyword evidence="3" id="KW-1185">Reference proteome</keyword>
<reference evidence="2" key="1">
    <citation type="submission" date="2009-08" db="EMBL/GenBank/DDBJ databases">
        <title>Annotation of Salpingoeca rosetta.</title>
        <authorList>
            <consortium name="The Broad Institute Genome Sequencing Platform"/>
            <person name="Russ C."/>
            <person name="Cuomo C."/>
            <person name="Burger G."/>
            <person name="Gray M.W."/>
            <person name="Holland P.W.H."/>
            <person name="King N."/>
            <person name="Lang F.B.F."/>
            <person name="Roger A.J."/>
            <person name="Ruiz-Trillo I."/>
            <person name="Young S.K."/>
            <person name="Zeng Q."/>
            <person name="Gargeya S."/>
            <person name="Alvarado L."/>
            <person name="Berlin A."/>
            <person name="Chapman S.B."/>
            <person name="Chen Z."/>
            <person name="Freedman E."/>
            <person name="Gellesch M."/>
            <person name="Goldberg J."/>
            <person name="Griggs A."/>
            <person name="Gujja S."/>
            <person name="Heilman E."/>
            <person name="Heiman D."/>
            <person name="Howarth C."/>
            <person name="Mehta T."/>
            <person name="Neiman D."/>
            <person name="Pearson M."/>
            <person name="Roberts A."/>
            <person name="Saif S."/>
            <person name="Shea T."/>
            <person name="Shenoy N."/>
            <person name="Sisk P."/>
            <person name="Stolte C."/>
            <person name="Sykes S."/>
            <person name="White J."/>
            <person name="Yandava C."/>
            <person name="Haas B."/>
            <person name="Nusbaum C."/>
            <person name="Birren B."/>
        </authorList>
    </citation>
    <scope>NUCLEOTIDE SEQUENCE [LARGE SCALE GENOMIC DNA]</scope>
    <source>
        <strain evidence="2">ATCC 50818</strain>
    </source>
</reference>
<feature type="region of interest" description="Disordered" evidence="1">
    <location>
        <begin position="1"/>
        <end position="160"/>
    </location>
</feature>
<protein>
    <submittedName>
        <fullName evidence="2">Uncharacterized protein</fullName>
    </submittedName>
</protein>
<dbReference type="Proteomes" id="UP000007799">
    <property type="component" value="Unassembled WGS sequence"/>
</dbReference>
<dbReference type="InParanoid" id="F2URT8"/>
<evidence type="ECO:0000313" key="3">
    <source>
        <dbReference type="Proteomes" id="UP000007799"/>
    </source>
</evidence>
<accession>F2URT8</accession>
<feature type="compositionally biased region" description="Acidic residues" evidence="1">
    <location>
        <begin position="79"/>
        <end position="97"/>
    </location>
</feature>
<feature type="compositionally biased region" description="Acidic residues" evidence="1">
    <location>
        <begin position="58"/>
        <end position="69"/>
    </location>
</feature>